<dbReference type="AlphaFoldDB" id="A0AAE0TWX3"/>
<accession>A0AAE0TWX3</accession>
<feature type="signal peptide" evidence="1">
    <location>
        <begin position="1"/>
        <end position="22"/>
    </location>
</feature>
<dbReference type="EMBL" id="JAULSN010000001">
    <property type="protein sequence ID" value="KAK3382523.1"/>
    <property type="molecule type" value="Genomic_DNA"/>
</dbReference>
<dbReference type="Proteomes" id="UP001287356">
    <property type="component" value="Unassembled WGS sequence"/>
</dbReference>
<proteinExistence type="predicted"/>
<reference evidence="2" key="1">
    <citation type="journal article" date="2023" name="Mol. Phylogenet. Evol.">
        <title>Genome-scale phylogeny and comparative genomics of the fungal order Sordariales.</title>
        <authorList>
            <person name="Hensen N."/>
            <person name="Bonometti L."/>
            <person name="Westerberg I."/>
            <person name="Brannstrom I.O."/>
            <person name="Guillou S."/>
            <person name="Cros-Aarteil S."/>
            <person name="Calhoun S."/>
            <person name="Haridas S."/>
            <person name="Kuo A."/>
            <person name="Mondo S."/>
            <person name="Pangilinan J."/>
            <person name="Riley R."/>
            <person name="LaButti K."/>
            <person name="Andreopoulos B."/>
            <person name="Lipzen A."/>
            <person name="Chen C."/>
            <person name="Yan M."/>
            <person name="Daum C."/>
            <person name="Ng V."/>
            <person name="Clum A."/>
            <person name="Steindorff A."/>
            <person name="Ohm R.A."/>
            <person name="Martin F."/>
            <person name="Silar P."/>
            <person name="Natvig D.O."/>
            <person name="Lalanne C."/>
            <person name="Gautier V."/>
            <person name="Ament-Velasquez S.L."/>
            <person name="Kruys A."/>
            <person name="Hutchinson M.I."/>
            <person name="Powell A.J."/>
            <person name="Barry K."/>
            <person name="Miller A.N."/>
            <person name="Grigoriev I.V."/>
            <person name="Debuchy R."/>
            <person name="Gladieux P."/>
            <person name="Hiltunen Thoren M."/>
            <person name="Johannesson H."/>
        </authorList>
    </citation>
    <scope>NUCLEOTIDE SEQUENCE</scope>
    <source>
        <strain evidence="2">CBS 958.72</strain>
    </source>
</reference>
<protein>
    <recommendedName>
        <fullName evidence="4">Ecp2 effector protein domain-containing protein</fullName>
    </recommendedName>
</protein>
<evidence type="ECO:0000313" key="3">
    <source>
        <dbReference type="Proteomes" id="UP001287356"/>
    </source>
</evidence>
<comment type="caution">
    <text evidence="2">The sequence shown here is derived from an EMBL/GenBank/DDBJ whole genome shotgun (WGS) entry which is preliminary data.</text>
</comment>
<evidence type="ECO:0008006" key="4">
    <source>
        <dbReference type="Google" id="ProtNLM"/>
    </source>
</evidence>
<reference evidence="2" key="2">
    <citation type="submission" date="2023-06" db="EMBL/GenBank/DDBJ databases">
        <authorList>
            <consortium name="Lawrence Berkeley National Laboratory"/>
            <person name="Haridas S."/>
            <person name="Hensen N."/>
            <person name="Bonometti L."/>
            <person name="Westerberg I."/>
            <person name="Brannstrom I.O."/>
            <person name="Guillou S."/>
            <person name="Cros-Aarteil S."/>
            <person name="Calhoun S."/>
            <person name="Kuo A."/>
            <person name="Mondo S."/>
            <person name="Pangilinan J."/>
            <person name="Riley R."/>
            <person name="Labutti K."/>
            <person name="Andreopoulos B."/>
            <person name="Lipzen A."/>
            <person name="Chen C."/>
            <person name="Yanf M."/>
            <person name="Daum C."/>
            <person name="Ng V."/>
            <person name="Clum A."/>
            <person name="Steindorff A."/>
            <person name="Ohm R."/>
            <person name="Martin F."/>
            <person name="Silar P."/>
            <person name="Natvig D."/>
            <person name="Lalanne C."/>
            <person name="Gautier V."/>
            <person name="Ament-Velasquez S.L."/>
            <person name="Kruys A."/>
            <person name="Hutchinson M.I."/>
            <person name="Powell A.J."/>
            <person name="Barry K."/>
            <person name="Miller A.N."/>
            <person name="Grigoriev I.V."/>
            <person name="Debuchy R."/>
            <person name="Gladieux P."/>
            <person name="Thoren M.H."/>
            <person name="Johannesson H."/>
        </authorList>
    </citation>
    <scope>NUCLEOTIDE SEQUENCE</scope>
    <source>
        <strain evidence="2">CBS 958.72</strain>
    </source>
</reference>
<evidence type="ECO:0000256" key="1">
    <source>
        <dbReference type="SAM" id="SignalP"/>
    </source>
</evidence>
<feature type="chain" id="PRO_5042044563" description="Ecp2 effector protein domain-containing protein" evidence="1">
    <location>
        <begin position="23"/>
        <end position="211"/>
    </location>
</feature>
<gene>
    <name evidence="2" type="ORF">B0T24DRAFT_661222</name>
</gene>
<keyword evidence="3" id="KW-1185">Reference proteome</keyword>
<evidence type="ECO:0000313" key="2">
    <source>
        <dbReference type="EMBL" id="KAK3382523.1"/>
    </source>
</evidence>
<sequence>MKCPVFAQHALVLTAFGLGAVALPSAKQPETFDVQPILRRGHIATPEHLRIVEIVRYSEATQSTPLKWQEAGDGPLSRRAPTRGTVVGGVESHPAQFYCWNAASWAYDSVVSMYAPAACGQFTYDIGTRITERNKPGDHIHTAYRLIMNVANSLDRYGCERVMTELITGFCQGTFVDFQGGHLNVFNPQEGVESDKLYSIQADPNSDITWA</sequence>
<keyword evidence="1" id="KW-0732">Signal</keyword>
<organism evidence="2 3">
    <name type="scientific">Lasiosphaeria ovina</name>
    <dbReference type="NCBI Taxonomy" id="92902"/>
    <lineage>
        <taxon>Eukaryota</taxon>
        <taxon>Fungi</taxon>
        <taxon>Dikarya</taxon>
        <taxon>Ascomycota</taxon>
        <taxon>Pezizomycotina</taxon>
        <taxon>Sordariomycetes</taxon>
        <taxon>Sordariomycetidae</taxon>
        <taxon>Sordariales</taxon>
        <taxon>Lasiosphaeriaceae</taxon>
        <taxon>Lasiosphaeria</taxon>
    </lineage>
</organism>
<name>A0AAE0TWX3_9PEZI</name>